<evidence type="ECO:0000256" key="1">
    <source>
        <dbReference type="ARBA" id="ARBA00013260"/>
    </source>
</evidence>
<dbReference type="GO" id="GO:0000049">
    <property type="term" value="F:tRNA binding"/>
    <property type="evidence" value="ECO:0007669"/>
    <property type="project" value="UniProtKB-KW"/>
</dbReference>
<dbReference type="Pfam" id="PF01195">
    <property type="entry name" value="Pept_tRNA_hydro"/>
    <property type="match status" value="1"/>
</dbReference>
<dbReference type="PANTHER" id="PTHR17224:SF1">
    <property type="entry name" value="PEPTIDYL-TRNA HYDROLASE"/>
    <property type="match status" value="1"/>
</dbReference>
<dbReference type="PANTHER" id="PTHR17224">
    <property type="entry name" value="PEPTIDYL-TRNA HYDROLASE"/>
    <property type="match status" value="1"/>
</dbReference>
<dbReference type="EMBL" id="UOEY01000021">
    <property type="protein sequence ID" value="VAW35740.1"/>
    <property type="molecule type" value="Genomic_DNA"/>
</dbReference>
<dbReference type="FunFam" id="3.40.50.1470:FF:000001">
    <property type="entry name" value="Peptidyl-tRNA hydrolase"/>
    <property type="match status" value="1"/>
</dbReference>
<accession>A0A3B0V4C1</accession>
<comment type="similarity">
    <text evidence="5">Belongs to the PTH family.</text>
</comment>
<feature type="region of interest" description="Disordered" evidence="6">
    <location>
        <begin position="199"/>
        <end position="225"/>
    </location>
</feature>
<dbReference type="PROSITE" id="PS01196">
    <property type="entry name" value="PEPT_TRNA_HYDROL_2"/>
    <property type="match status" value="1"/>
</dbReference>
<evidence type="ECO:0000256" key="2">
    <source>
        <dbReference type="ARBA" id="ARBA00022555"/>
    </source>
</evidence>
<dbReference type="GO" id="GO:0004045">
    <property type="term" value="F:peptidyl-tRNA hydrolase activity"/>
    <property type="evidence" value="ECO:0007669"/>
    <property type="project" value="UniProtKB-EC"/>
</dbReference>
<dbReference type="InterPro" id="IPR036416">
    <property type="entry name" value="Pept_tRNA_hydro_sf"/>
</dbReference>
<dbReference type="InterPro" id="IPR018171">
    <property type="entry name" value="Pept_tRNA_hydro_CS"/>
</dbReference>
<dbReference type="HAMAP" id="MF_00083">
    <property type="entry name" value="Pept_tRNA_hydro_bact"/>
    <property type="match status" value="1"/>
</dbReference>
<dbReference type="CDD" id="cd00462">
    <property type="entry name" value="PTH"/>
    <property type="match status" value="1"/>
</dbReference>
<dbReference type="InterPro" id="IPR001328">
    <property type="entry name" value="Pept_tRNA_hydro"/>
</dbReference>
<gene>
    <name evidence="7" type="ORF">MNBD_DELTA04-712</name>
</gene>
<name>A0A3B0V4C1_9ZZZZ</name>
<organism evidence="7">
    <name type="scientific">hydrothermal vent metagenome</name>
    <dbReference type="NCBI Taxonomy" id="652676"/>
    <lineage>
        <taxon>unclassified sequences</taxon>
        <taxon>metagenomes</taxon>
        <taxon>ecological metagenomes</taxon>
    </lineage>
</organism>
<dbReference type="NCBIfam" id="TIGR00447">
    <property type="entry name" value="pth"/>
    <property type="match status" value="1"/>
</dbReference>
<protein>
    <recommendedName>
        <fullName evidence="1">peptidyl-tRNA hydrolase</fullName>
        <ecNumber evidence="1">3.1.1.29</ecNumber>
    </recommendedName>
</protein>
<evidence type="ECO:0000256" key="5">
    <source>
        <dbReference type="ARBA" id="ARBA00038063"/>
    </source>
</evidence>
<proteinExistence type="inferred from homology"/>
<evidence type="ECO:0000313" key="7">
    <source>
        <dbReference type="EMBL" id="VAW35740.1"/>
    </source>
</evidence>
<reference evidence="7" key="1">
    <citation type="submission" date="2018-06" db="EMBL/GenBank/DDBJ databases">
        <authorList>
            <person name="Zhirakovskaya E."/>
        </authorList>
    </citation>
    <scope>NUCLEOTIDE SEQUENCE</scope>
</reference>
<dbReference type="PROSITE" id="PS01195">
    <property type="entry name" value="PEPT_TRNA_HYDROL_1"/>
    <property type="match status" value="1"/>
</dbReference>
<dbReference type="SUPFAM" id="SSF53178">
    <property type="entry name" value="Peptidyl-tRNA hydrolase-like"/>
    <property type="match status" value="1"/>
</dbReference>
<keyword evidence="2" id="KW-0820">tRNA-binding</keyword>
<evidence type="ECO:0000256" key="6">
    <source>
        <dbReference type="SAM" id="MobiDB-lite"/>
    </source>
</evidence>
<dbReference type="Gene3D" id="3.40.50.1470">
    <property type="entry name" value="Peptidyl-tRNA hydrolase"/>
    <property type="match status" value="1"/>
</dbReference>
<sequence>MPDRSVLIVGLGNPGPDYELTRHNAGFLAIDYFAGEIGQPITSEKWQGLFARTSLSGKTVFLLKPQAFMNRSGECVARFATYFKIEPEHILVVHDDLDLEPGRIKIVARGGAGGHNGIRSVIRHLGTSDFARIKIGIGRPPVSDHGSAMPVERFVLAEFSPAERDLFRQKLDLVAEGIRLFIGQGVEVAMNIINDRSEQSVAGQGRGQGNSSRSVGDKWPGNSPR</sequence>
<evidence type="ECO:0000256" key="4">
    <source>
        <dbReference type="ARBA" id="ARBA00022884"/>
    </source>
</evidence>
<dbReference type="AlphaFoldDB" id="A0A3B0V4C1"/>
<keyword evidence="3 7" id="KW-0378">Hydrolase</keyword>
<keyword evidence="4" id="KW-0694">RNA-binding</keyword>
<dbReference type="EC" id="3.1.1.29" evidence="1"/>
<evidence type="ECO:0000256" key="3">
    <source>
        <dbReference type="ARBA" id="ARBA00022801"/>
    </source>
</evidence>